<evidence type="ECO:0000256" key="6">
    <source>
        <dbReference type="SAM" id="MobiDB-lite"/>
    </source>
</evidence>
<dbReference type="InterPro" id="IPR049326">
    <property type="entry name" value="Rhodopsin_dom_fungi"/>
</dbReference>
<sequence>MDFEKRSFTVTGTPPPDAESLRRFSYGMTTVILFLSTTSLFMRVAARWKQYKGLKLDDYLILVGYFIALMPAICIYIPNQPALACIKISILVFYMRIFTTKIFKIAAWANIIFTLLWAIIGWCINLTVCHPVSFFYDRTTPGGYCGSQQISGAVNGGLGVLGDVLILGLPVLMIRKLQLNTRKKIAVGAIFMLGGFVCVASAVRIVVVSQAEPKDVTYAQASAATWTAIEMQVAILSANLPTLAPLFENFFRNRTGKSNYGPSSGSNGNPKSSRHQGGLVYPQRSKSVTHDGFERISDDLDGRSKGDSLRDLELGDRTILVKTEFSTVETKTVPEPDRFEMQDMKISGWKQKYHN</sequence>
<reference evidence="10" key="1">
    <citation type="journal article" date="2013" name="Genome Announc.">
        <title>Draft genome sequence of the ascomycete Phaeoacremonium aleophilum strain UCR-PA7, a causal agent of the esca disease complex in grapevines.</title>
        <authorList>
            <person name="Blanco-Ulate B."/>
            <person name="Rolshausen P."/>
            <person name="Cantu D."/>
        </authorList>
    </citation>
    <scope>NUCLEOTIDE SEQUENCE [LARGE SCALE GENOMIC DNA]</scope>
    <source>
        <strain evidence="10">UCR-PA7</strain>
    </source>
</reference>
<keyword evidence="4 7" id="KW-0472">Membrane</keyword>
<dbReference type="Pfam" id="PF20684">
    <property type="entry name" value="Fung_rhodopsin"/>
    <property type="match status" value="1"/>
</dbReference>
<dbReference type="RefSeq" id="XP_007919343.1">
    <property type="nucleotide sequence ID" value="XM_007921152.1"/>
</dbReference>
<protein>
    <submittedName>
        <fullName evidence="9">Putative integral membrane protein</fullName>
    </submittedName>
</protein>
<feature type="region of interest" description="Disordered" evidence="6">
    <location>
        <begin position="258"/>
        <end position="284"/>
    </location>
</feature>
<dbReference type="OrthoDB" id="5273647at2759"/>
<evidence type="ECO:0000256" key="7">
    <source>
        <dbReference type="SAM" id="Phobius"/>
    </source>
</evidence>
<evidence type="ECO:0000256" key="2">
    <source>
        <dbReference type="ARBA" id="ARBA00022692"/>
    </source>
</evidence>
<keyword evidence="3 7" id="KW-1133">Transmembrane helix</keyword>
<evidence type="ECO:0000259" key="8">
    <source>
        <dbReference type="Pfam" id="PF20684"/>
    </source>
</evidence>
<evidence type="ECO:0000256" key="3">
    <source>
        <dbReference type="ARBA" id="ARBA00022989"/>
    </source>
</evidence>
<dbReference type="EMBL" id="KB933369">
    <property type="protein sequence ID" value="EON95856.1"/>
    <property type="molecule type" value="Genomic_DNA"/>
</dbReference>
<dbReference type="AlphaFoldDB" id="R8B990"/>
<dbReference type="GO" id="GO:0016020">
    <property type="term" value="C:membrane"/>
    <property type="evidence" value="ECO:0007669"/>
    <property type="project" value="UniProtKB-SubCell"/>
</dbReference>
<organism evidence="9 10">
    <name type="scientific">Phaeoacremonium minimum (strain UCR-PA7)</name>
    <name type="common">Esca disease fungus</name>
    <name type="synonym">Togninia minima</name>
    <dbReference type="NCBI Taxonomy" id="1286976"/>
    <lineage>
        <taxon>Eukaryota</taxon>
        <taxon>Fungi</taxon>
        <taxon>Dikarya</taxon>
        <taxon>Ascomycota</taxon>
        <taxon>Pezizomycotina</taxon>
        <taxon>Sordariomycetes</taxon>
        <taxon>Sordariomycetidae</taxon>
        <taxon>Togniniales</taxon>
        <taxon>Togniniaceae</taxon>
        <taxon>Phaeoacremonium</taxon>
    </lineage>
</organism>
<feature type="transmembrane region" description="Helical" evidence="7">
    <location>
        <begin position="115"/>
        <end position="136"/>
    </location>
</feature>
<dbReference type="Proteomes" id="UP000014074">
    <property type="component" value="Unassembled WGS sequence"/>
</dbReference>
<feature type="transmembrane region" description="Helical" evidence="7">
    <location>
        <begin position="156"/>
        <end position="174"/>
    </location>
</feature>
<feature type="domain" description="Rhodopsin" evidence="8">
    <location>
        <begin position="80"/>
        <end position="248"/>
    </location>
</feature>
<feature type="transmembrane region" description="Helical" evidence="7">
    <location>
        <begin position="84"/>
        <end position="103"/>
    </location>
</feature>
<feature type="transmembrane region" description="Helical" evidence="7">
    <location>
        <begin position="186"/>
        <end position="207"/>
    </location>
</feature>
<dbReference type="HOGENOM" id="CLU_028200_0_0_1"/>
<evidence type="ECO:0000256" key="5">
    <source>
        <dbReference type="ARBA" id="ARBA00038359"/>
    </source>
</evidence>
<comment type="subcellular location">
    <subcellularLocation>
        <location evidence="1">Membrane</location>
        <topology evidence="1">Multi-pass membrane protein</topology>
    </subcellularLocation>
</comment>
<keyword evidence="10" id="KW-1185">Reference proteome</keyword>
<dbReference type="PANTHER" id="PTHR33048:SF47">
    <property type="entry name" value="INTEGRAL MEMBRANE PROTEIN-RELATED"/>
    <property type="match status" value="1"/>
</dbReference>
<gene>
    <name evidence="9" type="ORF">UCRPA7_8641</name>
</gene>
<feature type="transmembrane region" description="Helical" evidence="7">
    <location>
        <begin position="24"/>
        <end position="46"/>
    </location>
</feature>
<dbReference type="InterPro" id="IPR052337">
    <property type="entry name" value="SAT4-like"/>
</dbReference>
<accession>R8B990</accession>
<evidence type="ECO:0000313" key="10">
    <source>
        <dbReference type="Proteomes" id="UP000014074"/>
    </source>
</evidence>
<dbReference type="eggNOG" id="ENOG502SKHN">
    <property type="taxonomic scope" value="Eukaryota"/>
</dbReference>
<dbReference type="KEGG" id="tmn:UCRPA7_8641"/>
<feature type="transmembrane region" description="Helical" evidence="7">
    <location>
        <begin position="58"/>
        <end position="78"/>
    </location>
</feature>
<evidence type="ECO:0000256" key="1">
    <source>
        <dbReference type="ARBA" id="ARBA00004141"/>
    </source>
</evidence>
<feature type="compositionally biased region" description="Low complexity" evidence="6">
    <location>
        <begin position="258"/>
        <end position="271"/>
    </location>
</feature>
<evidence type="ECO:0000256" key="4">
    <source>
        <dbReference type="ARBA" id="ARBA00023136"/>
    </source>
</evidence>
<comment type="similarity">
    <text evidence="5">Belongs to the SAT4 family.</text>
</comment>
<dbReference type="GeneID" id="19329512"/>
<evidence type="ECO:0000313" key="9">
    <source>
        <dbReference type="EMBL" id="EON95856.1"/>
    </source>
</evidence>
<name>R8B990_PHAM7</name>
<dbReference type="PANTHER" id="PTHR33048">
    <property type="entry name" value="PTH11-LIKE INTEGRAL MEMBRANE PROTEIN (AFU_ORTHOLOGUE AFUA_5G11245)"/>
    <property type="match status" value="1"/>
</dbReference>
<proteinExistence type="inferred from homology"/>
<keyword evidence="2 7" id="KW-0812">Transmembrane</keyword>